<dbReference type="RefSeq" id="WP_125137195.1">
    <property type="nucleotide sequence ID" value="NZ_LR130778.1"/>
</dbReference>
<keyword evidence="2" id="KW-1185">Reference proteome</keyword>
<evidence type="ECO:0000313" key="1">
    <source>
        <dbReference type="EMBL" id="VDN47978.1"/>
    </source>
</evidence>
<dbReference type="Proteomes" id="UP000279029">
    <property type="component" value="Chromosome"/>
</dbReference>
<proteinExistence type="predicted"/>
<name>A0A3P7PGE6_9FIRM</name>
<dbReference type="EMBL" id="LR130778">
    <property type="protein sequence ID" value="VDN47978.1"/>
    <property type="molecule type" value="Genomic_DNA"/>
</dbReference>
<dbReference type="OrthoDB" id="2084399at2"/>
<evidence type="ECO:0000313" key="2">
    <source>
        <dbReference type="Proteomes" id="UP000279029"/>
    </source>
</evidence>
<dbReference type="AlphaFoldDB" id="A0A3P7PGE6"/>
<organism evidence="1 2">
    <name type="scientific">Petrocella atlantisensis</name>
    <dbReference type="NCBI Taxonomy" id="2173034"/>
    <lineage>
        <taxon>Bacteria</taxon>
        <taxon>Bacillati</taxon>
        <taxon>Bacillota</taxon>
        <taxon>Clostridia</taxon>
        <taxon>Lachnospirales</taxon>
        <taxon>Vallitaleaceae</taxon>
        <taxon>Petrocella</taxon>
    </lineage>
</organism>
<gene>
    <name evidence="1" type="ORF">PATL70BA_2094</name>
</gene>
<protein>
    <submittedName>
        <fullName evidence="1">Uncharacterized protein</fullName>
    </submittedName>
</protein>
<sequence>MLLNDKSGFTDKEIIEKGSRILIKELGYSGLLRFIRHSENISNEDYVKLGDHVFEEMSLEDIYDGATTHWENRK</sequence>
<dbReference type="KEGG" id="cbar:PATL70BA_2094"/>
<accession>A0A3P7PGE6</accession>
<reference evidence="1 2" key="1">
    <citation type="submission" date="2018-09" db="EMBL/GenBank/DDBJ databases">
        <authorList>
            <person name="Postec A."/>
        </authorList>
    </citation>
    <scope>NUCLEOTIDE SEQUENCE [LARGE SCALE GENOMIC DNA]</scope>
    <source>
        <strain evidence="1">70B-A</strain>
    </source>
</reference>